<keyword evidence="3 4" id="KW-0808">Transferase</keyword>
<dbReference type="Pfam" id="PF00201">
    <property type="entry name" value="UDPGT"/>
    <property type="match status" value="1"/>
</dbReference>
<keyword evidence="7" id="KW-1185">Reference proteome</keyword>
<name>A0A1Q3BK43_CEPFO</name>
<proteinExistence type="inferred from homology"/>
<dbReference type="GO" id="GO:0032787">
    <property type="term" value="P:monocarboxylic acid metabolic process"/>
    <property type="evidence" value="ECO:0007669"/>
    <property type="project" value="UniProtKB-ARBA"/>
</dbReference>
<evidence type="ECO:0000256" key="3">
    <source>
        <dbReference type="ARBA" id="ARBA00022679"/>
    </source>
</evidence>
<protein>
    <recommendedName>
        <fullName evidence="5">Glycosyltransferase</fullName>
        <ecNumber evidence="5">2.4.1.-</ecNumber>
    </recommendedName>
</protein>
<dbReference type="SUPFAM" id="SSF53756">
    <property type="entry name" value="UDP-Glycosyltransferase/glycogen phosphorylase"/>
    <property type="match status" value="1"/>
</dbReference>
<dbReference type="FunCoup" id="A0A1Q3BK43">
    <property type="interactions" value="62"/>
</dbReference>
<dbReference type="PANTHER" id="PTHR11926">
    <property type="entry name" value="GLUCOSYL/GLUCURONOSYL TRANSFERASES"/>
    <property type="match status" value="1"/>
</dbReference>
<dbReference type="Gene3D" id="3.40.50.2000">
    <property type="entry name" value="Glycogen Phosphorylase B"/>
    <property type="match status" value="2"/>
</dbReference>
<organism evidence="6 7">
    <name type="scientific">Cephalotus follicularis</name>
    <name type="common">Albany pitcher plant</name>
    <dbReference type="NCBI Taxonomy" id="3775"/>
    <lineage>
        <taxon>Eukaryota</taxon>
        <taxon>Viridiplantae</taxon>
        <taxon>Streptophyta</taxon>
        <taxon>Embryophyta</taxon>
        <taxon>Tracheophyta</taxon>
        <taxon>Spermatophyta</taxon>
        <taxon>Magnoliopsida</taxon>
        <taxon>eudicotyledons</taxon>
        <taxon>Gunneridae</taxon>
        <taxon>Pentapetalae</taxon>
        <taxon>rosids</taxon>
        <taxon>fabids</taxon>
        <taxon>Oxalidales</taxon>
        <taxon>Cephalotaceae</taxon>
        <taxon>Cephalotus</taxon>
    </lineage>
</organism>
<dbReference type="EC" id="2.4.1.-" evidence="5"/>
<gene>
    <name evidence="6" type="ORF">CFOL_v3_11890</name>
</gene>
<dbReference type="GO" id="GO:0080043">
    <property type="term" value="F:quercetin 3-O-glucosyltransferase activity"/>
    <property type="evidence" value="ECO:0007669"/>
    <property type="project" value="TreeGrafter"/>
</dbReference>
<dbReference type="InterPro" id="IPR002213">
    <property type="entry name" value="UDP_glucos_trans"/>
</dbReference>
<dbReference type="EMBL" id="BDDD01000631">
    <property type="protein sequence ID" value="GAV68387.1"/>
    <property type="molecule type" value="Genomic_DNA"/>
</dbReference>
<evidence type="ECO:0000256" key="2">
    <source>
        <dbReference type="ARBA" id="ARBA00022676"/>
    </source>
</evidence>
<dbReference type="FunFam" id="3.40.50.2000:FF:000019">
    <property type="entry name" value="Glycosyltransferase"/>
    <property type="match status" value="1"/>
</dbReference>
<comment type="similarity">
    <text evidence="1 4">Belongs to the UDP-glycosyltransferase family.</text>
</comment>
<evidence type="ECO:0000256" key="5">
    <source>
        <dbReference type="RuleBase" id="RU362057"/>
    </source>
</evidence>
<dbReference type="FunFam" id="3.40.50.2000:FF:000057">
    <property type="entry name" value="Glycosyltransferase"/>
    <property type="match status" value="1"/>
</dbReference>
<dbReference type="AlphaFoldDB" id="A0A1Q3BK43"/>
<dbReference type="Proteomes" id="UP000187406">
    <property type="component" value="Unassembled WGS sequence"/>
</dbReference>
<dbReference type="PANTHER" id="PTHR11926:SF1553">
    <property type="entry name" value="GLYCOSYLTRANSFERASE"/>
    <property type="match status" value="1"/>
</dbReference>
<keyword evidence="2 4" id="KW-0328">Glycosyltransferase</keyword>
<reference evidence="7" key="1">
    <citation type="submission" date="2016-04" db="EMBL/GenBank/DDBJ databases">
        <title>Cephalotus genome sequencing.</title>
        <authorList>
            <person name="Fukushima K."/>
            <person name="Hasebe M."/>
            <person name="Fang X."/>
        </authorList>
    </citation>
    <scope>NUCLEOTIDE SEQUENCE [LARGE SCALE GENOMIC DNA]</scope>
    <source>
        <strain evidence="7">cv. St1</strain>
    </source>
</reference>
<dbReference type="InterPro" id="IPR035595">
    <property type="entry name" value="UDP_glycos_trans_CS"/>
</dbReference>
<comment type="caution">
    <text evidence="6">The sequence shown here is derived from an EMBL/GenBank/DDBJ whole genome shotgun (WGS) entry which is preliminary data.</text>
</comment>
<evidence type="ECO:0000256" key="1">
    <source>
        <dbReference type="ARBA" id="ARBA00009995"/>
    </source>
</evidence>
<dbReference type="GO" id="GO:0080044">
    <property type="term" value="F:quercetin 7-O-glucosyltransferase activity"/>
    <property type="evidence" value="ECO:0007669"/>
    <property type="project" value="TreeGrafter"/>
</dbReference>
<dbReference type="CDD" id="cd03784">
    <property type="entry name" value="GT1_Gtf-like"/>
    <property type="match status" value="1"/>
</dbReference>
<dbReference type="InParanoid" id="A0A1Q3BK43"/>
<dbReference type="PROSITE" id="PS00375">
    <property type="entry name" value="UDPGT"/>
    <property type="match status" value="1"/>
</dbReference>
<evidence type="ECO:0000313" key="6">
    <source>
        <dbReference type="EMBL" id="GAV68387.1"/>
    </source>
</evidence>
<evidence type="ECO:0000256" key="4">
    <source>
        <dbReference type="RuleBase" id="RU003718"/>
    </source>
</evidence>
<sequence>MEGANGSYRAHALILPFPSQGHINPMLQFAKRFVSKGVKATLVTSIFISNSMQASPSSLIDVETISDGFDDGGFSQAKSSEDYLTTFQAVGSQTLSNLIKKLNDSGNSISTLIYDAFMPWALDIAKQFGLLGVVFFTQSCAVNYIYYHVHILRLPVLGPTVSIPGLPLLQVRETPSFVYDSGFDPGFYHTVMNQFSNIDDVDWVLFDIFYEMEKEVVDLMAKLWKMGTVGPTLPSVYLDKRLEDDKDYGINLFKPNTSACMSWLKDKPKGSVVYVSFGSLVEIEVEQMEEVAWSLKGSNRHFLWVVRAKEEAKLPIMFKEDVSEKGLVVTWCNQLEVLSHESIGCFVTHCGFNSLIEALSLGVPMVAIPHWSDQTTNAKFVEDIWRMGIRPKPDEKGIVRREEIEQCIHEVMEGDKGKEIKKNSDKWKKLAREAIDEGGSSDKNIDEFVAKLVSTQSV</sequence>
<evidence type="ECO:0000313" key="7">
    <source>
        <dbReference type="Proteomes" id="UP000187406"/>
    </source>
</evidence>
<dbReference type="OrthoDB" id="5835829at2759"/>
<accession>A0A1Q3BK43</accession>